<feature type="binding site" description="covalent" evidence="7">
    <location>
        <position position="133"/>
    </location>
    <ligand>
        <name>heme c</name>
        <dbReference type="ChEBI" id="CHEBI:61717"/>
    </ligand>
</feature>
<dbReference type="GO" id="GO:0020037">
    <property type="term" value="F:heme binding"/>
    <property type="evidence" value="ECO:0007669"/>
    <property type="project" value="InterPro"/>
</dbReference>
<feature type="signal peptide" evidence="8">
    <location>
        <begin position="1"/>
        <end position="17"/>
    </location>
</feature>
<dbReference type="EMBL" id="FNOM01000003">
    <property type="protein sequence ID" value="SDW69906.1"/>
    <property type="molecule type" value="Genomic_DNA"/>
</dbReference>
<keyword evidence="10" id="KW-1185">Reference proteome</keyword>
<dbReference type="GO" id="GO:0005506">
    <property type="term" value="F:iron ion binding"/>
    <property type="evidence" value="ECO:0007669"/>
    <property type="project" value="InterPro"/>
</dbReference>
<protein>
    <submittedName>
        <fullName evidence="9">Cytochrome c556</fullName>
    </submittedName>
</protein>
<keyword evidence="3 6" id="KW-0479">Metal-binding</keyword>
<sequence>MLAALLVASVAAVPVRAQQASNPVVAERMRLMSDIGAASKIMGDMVSGRSAFDAARAAQAASTLAQLSSRVPDAFTANETDPASEALPSIWANWSTFTARADAMRTAAQNIDTSSEGGLRAGLAELGGACRACHTTFRE</sequence>
<evidence type="ECO:0000256" key="7">
    <source>
        <dbReference type="PIRSR" id="PIRSR000027-2"/>
    </source>
</evidence>
<dbReference type="GO" id="GO:0009055">
    <property type="term" value="F:electron transfer activity"/>
    <property type="evidence" value="ECO:0007669"/>
    <property type="project" value="InterPro"/>
</dbReference>
<keyword evidence="8" id="KW-0732">Signal</keyword>
<evidence type="ECO:0000256" key="3">
    <source>
        <dbReference type="ARBA" id="ARBA00022723"/>
    </source>
</evidence>
<dbReference type="Gene3D" id="1.20.120.10">
    <property type="entry name" value="Cytochrome c/b562"/>
    <property type="match status" value="1"/>
</dbReference>
<dbReference type="Pfam" id="PF01322">
    <property type="entry name" value="Cytochrom_C_2"/>
    <property type="match status" value="1"/>
</dbReference>
<keyword evidence="2 7" id="KW-0349">Heme</keyword>
<evidence type="ECO:0000256" key="6">
    <source>
        <dbReference type="PIRSR" id="PIRSR000027-1"/>
    </source>
</evidence>
<dbReference type="PROSITE" id="PS51009">
    <property type="entry name" value="CYTCII"/>
    <property type="match status" value="1"/>
</dbReference>
<accession>A0A1H2VNN0</accession>
<comment type="PTM">
    <text evidence="7">Binds 1 heme group per subunit.</text>
</comment>
<evidence type="ECO:0000256" key="2">
    <source>
        <dbReference type="ARBA" id="ARBA00022617"/>
    </source>
</evidence>
<dbReference type="AlphaFoldDB" id="A0A1H2VNN0"/>
<evidence type="ECO:0000313" key="10">
    <source>
        <dbReference type="Proteomes" id="UP000198539"/>
    </source>
</evidence>
<feature type="binding site" description="axial binding residue" evidence="6">
    <location>
        <position position="134"/>
    </location>
    <ligand>
        <name>heme c</name>
        <dbReference type="ChEBI" id="CHEBI:61717"/>
    </ligand>
    <ligandPart>
        <name>Fe</name>
        <dbReference type="ChEBI" id="CHEBI:18248"/>
    </ligandPart>
</feature>
<dbReference type="GO" id="GO:0022900">
    <property type="term" value="P:electron transport chain"/>
    <property type="evidence" value="ECO:0007669"/>
    <property type="project" value="InterPro"/>
</dbReference>
<dbReference type="STRING" id="564137.SAMN04488238_103127"/>
<evidence type="ECO:0000256" key="5">
    <source>
        <dbReference type="ARBA" id="ARBA00023004"/>
    </source>
</evidence>
<dbReference type="SUPFAM" id="SSF47175">
    <property type="entry name" value="Cytochromes"/>
    <property type="match status" value="1"/>
</dbReference>
<dbReference type="GO" id="GO:0042597">
    <property type="term" value="C:periplasmic space"/>
    <property type="evidence" value="ECO:0007669"/>
    <property type="project" value="InterPro"/>
</dbReference>
<evidence type="ECO:0000313" key="9">
    <source>
        <dbReference type="EMBL" id="SDW69906.1"/>
    </source>
</evidence>
<dbReference type="InterPro" id="IPR010980">
    <property type="entry name" value="Cyt_c/b562"/>
</dbReference>
<evidence type="ECO:0000256" key="4">
    <source>
        <dbReference type="ARBA" id="ARBA00022982"/>
    </source>
</evidence>
<dbReference type="InterPro" id="IPR002321">
    <property type="entry name" value="Cyt_c_II"/>
</dbReference>
<keyword evidence="4" id="KW-0249">Electron transport</keyword>
<feature type="binding site" description="covalent" evidence="7">
    <location>
        <position position="130"/>
    </location>
    <ligand>
        <name>heme c</name>
        <dbReference type="ChEBI" id="CHEBI:61717"/>
    </ligand>
</feature>
<dbReference type="Proteomes" id="UP000198539">
    <property type="component" value="Unassembled WGS sequence"/>
</dbReference>
<organism evidence="9 10">
    <name type="scientific">Roseicitreum antarcticum</name>
    <dbReference type="NCBI Taxonomy" id="564137"/>
    <lineage>
        <taxon>Bacteria</taxon>
        <taxon>Pseudomonadati</taxon>
        <taxon>Pseudomonadota</taxon>
        <taxon>Alphaproteobacteria</taxon>
        <taxon>Rhodobacterales</taxon>
        <taxon>Paracoccaceae</taxon>
        <taxon>Roseicitreum</taxon>
    </lineage>
</organism>
<keyword evidence="1" id="KW-0813">Transport</keyword>
<reference evidence="9 10" key="1">
    <citation type="submission" date="2016-10" db="EMBL/GenBank/DDBJ databases">
        <authorList>
            <person name="de Groot N.N."/>
        </authorList>
    </citation>
    <scope>NUCLEOTIDE SEQUENCE [LARGE SCALE GENOMIC DNA]</scope>
    <source>
        <strain evidence="9 10">CGMCC 1.8894</strain>
    </source>
</reference>
<dbReference type="PIRSF" id="PIRSF000027">
    <property type="entry name" value="Cytc_c_prime"/>
    <property type="match status" value="1"/>
</dbReference>
<dbReference type="InterPro" id="IPR012127">
    <property type="entry name" value="Cyt_c_prime"/>
</dbReference>
<name>A0A1H2VNN0_9RHOB</name>
<feature type="chain" id="PRO_5011782257" evidence="8">
    <location>
        <begin position="18"/>
        <end position="139"/>
    </location>
</feature>
<keyword evidence="5 6" id="KW-0408">Iron</keyword>
<evidence type="ECO:0000256" key="1">
    <source>
        <dbReference type="ARBA" id="ARBA00022448"/>
    </source>
</evidence>
<gene>
    <name evidence="9" type="ORF">SAMN04488238_103127</name>
</gene>
<evidence type="ECO:0000256" key="8">
    <source>
        <dbReference type="SAM" id="SignalP"/>
    </source>
</evidence>
<proteinExistence type="predicted"/>